<reference evidence="4" key="1">
    <citation type="submission" date="2021-02" db="EMBL/GenBank/DDBJ databases">
        <authorList>
            <person name="Dougan E. K."/>
            <person name="Rhodes N."/>
            <person name="Thang M."/>
            <person name="Chan C."/>
        </authorList>
    </citation>
    <scope>NUCLEOTIDE SEQUENCE</scope>
</reference>
<accession>A0A812R5V2</accession>
<gene>
    <name evidence="4" type="ORF">SPIL2461_LOCUS10338</name>
</gene>
<comment type="caution">
    <text evidence="4">The sequence shown here is derived from an EMBL/GenBank/DDBJ whole genome shotgun (WGS) entry which is preliminary data.</text>
</comment>
<keyword evidence="1" id="KW-0863">Zinc-finger</keyword>
<dbReference type="InterPro" id="IPR007529">
    <property type="entry name" value="Znf_HIT"/>
</dbReference>
<evidence type="ECO:0000259" key="3">
    <source>
        <dbReference type="PROSITE" id="PS51083"/>
    </source>
</evidence>
<feature type="region of interest" description="Disordered" evidence="2">
    <location>
        <begin position="78"/>
        <end position="99"/>
    </location>
</feature>
<dbReference type="GO" id="GO:0008270">
    <property type="term" value="F:zinc ion binding"/>
    <property type="evidence" value="ECO:0007669"/>
    <property type="project" value="UniProtKB-UniRule"/>
</dbReference>
<sequence>MCSGAFMVVSKQSPQKGKVEVRRSARLRQVPSRPVQKAARKERNRLALLETDFATGEEADPWDPEGSDVELFSSSFARGAGKRRSGGKADRRSSKTEVPMRQRILRRPNARYDFQDLVHRVLAEEPAVNFFSCEVGAPVLPKQPLCACCLRLGRYVIVQLEILYKCPRCKSSFCSVRCQRTHKEALCR</sequence>
<evidence type="ECO:0000256" key="2">
    <source>
        <dbReference type="SAM" id="MobiDB-lite"/>
    </source>
</evidence>
<name>A0A812R5V2_SYMPI</name>
<evidence type="ECO:0000313" key="4">
    <source>
        <dbReference type="EMBL" id="CAE7420260.1"/>
    </source>
</evidence>
<feature type="compositionally biased region" description="Basic and acidic residues" evidence="2">
    <location>
        <begin position="87"/>
        <end position="99"/>
    </location>
</feature>
<feature type="domain" description="HIT-type" evidence="3">
    <location>
        <begin position="146"/>
        <end position="187"/>
    </location>
</feature>
<protein>
    <recommendedName>
        <fullName evidence="3">HIT-type domain-containing protein</fullName>
    </recommendedName>
</protein>
<organism evidence="4 5">
    <name type="scientific">Symbiodinium pilosum</name>
    <name type="common">Dinoflagellate</name>
    <dbReference type="NCBI Taxonomy" id="2952"/>
    <lineage>
        <taxon>Eukaryota</taxon>
        <taxon>Sar</taxon>
        <taxon>Alveolata</taxon>
        <taxon>Dinophyceae</taxon>
        <taxon>Suessiales</taxon>
        <taxon>Symbiodiniaceae</taxon>
        <taxon>Symbiodinium</taxon>
    </lineage>
</organism>
<evidence type="ECO:0000313" key="5">
    <source>
        <dbReference type="Proteomes" id="UP000649617"/>
    </source>
</evidence>
<keyword evidence="1" id="KW-0479">Metal-binding</keyword>
<proteinExistence type="predicted"/>
<keyword evidence="5" id="KW-1185">Reference proteome</keyword>
<dbReference type="AlphaFoldDB" id="A0A812R5V2"/>
<keyword evidence="1" id="KW-0862">Zinc</keyword>
<dbReference type="OrthoDB" id="417719at2759"/>
<dbReference type="EMBL" id="CAJNIZ010019036">
    <property type="protein sequence ID" value="CAE7420260.1"/>
    <property type="molecule type" value="Genomic_DNA"/>
</dbReference>
<dbReference type="Proteomes" id="UP000649617">
    <property type="component" value="Unassembled WGS sequence"/>
</dbReference>
<dbReference type="PROSITE" id="PS51083">
    <property type="entry name" value="ZF_HIT"/>
    <property type="match status" value="1"/>
</dbReference>
<feature type="region of interest" description="Disordered" evidence="2">
    <location>
        <begin position="1"/>
        <end position="41"/>
    </location>
</feature>
<evidence type="ECO:0000256" key="1">
    <source>
        <dbReference type="PROSITE-ProRule" id="PRU00453"/>
    </source>
</evidence>